<dbReference type="RefSeq" id="WP_250826306.1">
    <property type="nucleotide sequence ID" value="NZ_JAMOIL010000003.1"/>
</dbReference>
<sequence length="156" mass="16463">MPLSRLRAALGLPSEARAVTDGCRDAAGEREQDEPACVALVRAHRACAQDALAEALGGQSLCHLARSGHPLPAAKFHEGAVTALGLVLREQRRRLAAPAEDTTLLVVVEQVRDAWWAEQAPLAARGPAWDAYATGGDEALKDLLEELAAGTGEPSR</sequence>
<evidence type="ECO:0000313" key="1">
    <source>
        <dbReference type="EMBL" id="MCM0619488.1"/>
    </source>
</evidence>
<gene>
    <name evidence="1" type="ORF">M8330_04150</name>
</gene>
<protein>
    <submittedName>
        <fullName evidence="1">Uncharacterized protein</fullName>
    </submittedName>
</protein>
<dbReference type="EMBL" id="JAMOIL010000003">
    <property type="protein sequence ID" value="MCM0619488.1"/>
    <property type="molecule type" value="Genomic_DNA"/>
</dbReference>
<dbReference type="AlphaFoldDB" id="A0A9X2D5D7"/>
<organism evidence="1 2">
    <name type="scientific">Nocardioides bruguierae</name>
    <dbReference type="NCBI Taxonomy" id="2945102"/>
    <lineage>
        <taxon>Bacteria</taxon>
        <taxon>Bacillati</taxon>
        <taxon>Actinomycetota</taxon>
        <taxon>Actinomycetes</taxon>
        <taxon>Propionibacteriales</taxon>
        <taxon>Nocardioidaceae</taxon>
        <taxon>Nocardioides</taxon>
    </lineage>
</organism>
<accession>A0A9X2D5D7</accession>
<name>A0A9X2D5D7_9ACTN</name>
<reference evidence="1" key="1">
    <citation type="submission" date="2022-05" db="EMBL/GenBank/DDBJ databases">
        <authorList>
            <person name="Tuo L."/>
        </authorList>
    </citation>
    <scope>NUCLEOTIDE SEQUENCE</scope>
    <source>
        <strain evidence="1">BSK12Z-4</strain>
    </source>
</reference>
<keyword evidence="2" id="KW-1185">Reference proteome</keyword>
<evidence type="ECO:0000313" key="2">
    <source>
        <dbReference type="Proteomes" id="UP001139485"/>
    </source>
</evidence>
<dbReference type="Proteomes" id="UP001139485">
    <property type="component" value="Unassembled WGS sequence"/>
</dbReference>
<comment type="caution">
    <text evidence="1">The sequence shown here is derived from an EMBL/GenBank/DDBJ whole genome shotgun (WGS) entry which is preliminary data.</text>
</comment>
<proteinExistence type="predicted"/>